<dbReference type="EMBL" id="BJXR01000027">
    <property type="protein sequence ID" value="GEN08232.1"/>
    <property type="molecule type" value="Genomic_DNA"/>
</dbReference>
<accession>A0A511T3T4</accession>
<proteinExistence type="predicted"/>
<comment type="caution">
    <text evidence="2">The sequence shown here is derived from an EMBL/GenBank/DDBJ whole genome shotgun (WGS) entry which is preliminary data.</text>
</comment>
<dbReference type="OrthoDB" id="5503306at2"/>
<evidence type="ECO:0000313" key="5">
    <source>
        <dbReference type="Proteomes" id="UP000321514"/>
    </source>
</evidence>
<evidence type="ECO:0008006" key="6">
    <source>
        <dbReference type="Google" id="ProtNLM"/>
    </source>
</evidence>
<organism evidence="2 5">
    <name type="scientific">Myxococcus fulvus</name>
    <dbReference type="NCBI Taxonomy" id="33"/>
    <lineage>
        <taxon>Bacteria</taxon>
        <taxon>Pseudomonadati</taxon>
        <taxon>Myxococcota</taxon>
        <taxon>Myxococcia</taxon>
        <taxon>Myxococcales</taxon>
        <taxon>Cystobacterineae</taxon>
        <taxon>Myxococcaceae</taxon>
        <taxon>Myxococcus</taxon>
    </lineage>
</organism>
<keyword evidence="1" id="KW-0732">Signal</keyword>
<dbReference type="PROSITE" id="PS51257">
    <property type="entry name" value="PROKAR_LIPOPROTEIN"/>
    <property type="match status" value="1"/>
</dbReference>
<protein>
    <recommendedName>
        <fullName evidence="6">Lipoprotein</fullName>
    </recommendedName>
</protein>
<feature type="chain" id="PRO_5022974483" description="Lipoprotein" evidence="1">
    <location>
        <begin position="20"/>
        <end position="365"/>
    </location>
</feature>
<sequence length="365" mass="38147">MRSKLHIALGVLLALGAGACGNLENAPLRLGTIEGQLSEFDPAHALVSVVGAPELRSTVDDQGRFKLEKVPSGDVELFVVATQEKATRVKVKVSAGKALDVERVEPKVAGFLEMRAKSTQGERVAGVEVTVLGTHLDQLQLDGKGRLRVGPLPDGCYELSIAGMGFPEVRSSACVGAGEKKELRIQLQPRADLVNRCAATGCEDGLVCGPGGRCVECVADDQCGGDMTCKGFRCTANGPQCGACVNGRSCDDGSACMLLVGGGPTCVKSCTETVDEDDLAASRCEAGFTCQAGNCLPDTQRFLSCSALLQFGAECADDERCQGLGMSTGLCVERQCTVPCVEDLDCPGASRCEDTLDGRVCSVRD</sequence>
<evidence type="ECO:0000313" key="3">
    <source>
        <dbReference type="EMBL" id="SEU21923.1"/>
    </source>
</evidence>
<dbReference type="Proteomes" id="UP000183760">
    <property type="component" value="Unassembled WGS sequence"/>
</dbReference>
<feature type="signal peptide" evidence="1">
    <location>
        <begin position="1"/>
        <end position="19"/>
    </location>
</feature>
<keyword evidence="4" id="KW-1185">Reference proteome</keyword>
<dbReference type="EMBL" id="FOIB01000006">
    <property type="protein sequence ID" value="SEU21923.1"/>
    <property type="molecule type" value="Genomic_DNA"/>
</dbReference>
<dbReference type="STRING" id="1334629.MFUL124B02_29655"/>
<evidence type="ECO:0000256" key="1">
    <source>
        <dbReference type="SAM" id="SignalP"/>
    </source>
</evidence>
<dbReference type="AlphaFoldDB" id="A0A511T3T4"/>
<evidence type="ECO:0000313" key="4">
    <source>
        <dbReference type="Proteomes" id="UP000183760"/>
    </source>
</evidence>
<gene>
    <name evidence="2" type="ORF">MFU01_32690</name>
    <name evidence="3" type="ORF">SAMN05443572_106342</name>
</gene>
<reference evidence="2 5" key="2">
    <citation type="submission" date="2019-07" db="EMBL/GenBank/DDBJ databases">
        <title>Whole genome shotgun sequence of Myxococcus fulvus NBRC 100333.</title>
        <authorList>
            <person name="Hosoyama A."/>
            <person name="Uohara A."/>
            <person name="Ohji S."/>
            <person name="Ichikawa N."/>
        </authorList>
    </citation>
    <scope>NUCLEOTIDE SEQUENCE [LARGE SCALE GENOMIC DNA]</scope>
    <source>
        <strain evidence="2 5">NBRC 100333</strain>
    </source>
</reference>
<evidence type="ECO:0000313" key="2">
    <source>
        <dbReference type="EMBL" id="GEN08232.1"/>
    </source>
</evidence>
<dbReference type="RefSeq" id="WP_074956267.1">
    <property type="nucleotide sequence ID" value="NZ_BJXR01000027.1"/>
</dbReference>
<reference evidence="3 4" key="1">
    <citation type="submission" date="2016-10" db="EMBL/GenBank/DDBJ databases">
        <authorList>
            <person name="Varghese N."/>
            <person name="Submissions S."/>
        </authorList>
    </citation>
    <scope>NUCLEOTIDE SEQUENCE [LARGE SCALE GENOMIC DNA]</scope>
    <source>
        <strain evidence="3 4">DSM 16525</strain>
    </source>
</reference>
<dbReference type="Proteomes" id="UP000321514">
    <property type="component" value="Unassembled WGS sequence"/>
</dbReference>
<name>A0A511T3T4_MYXFU</name>